<evidence type="ECO:0000256" key="4">
    <source>
        <dbReference type="ARBA" id="ARBA00022729"/>
    </source>
</evidence>
<dbReference type="Proteomes" id="UP000009022">
    <property type="component" value="Unassembled WGS sequence"/>
</dbReference>
<dbReference type="GO" id="GO:0016020">
    <property type="term" value="C:membrane"/>
    <property type="evidence" value="ECO:0007669"/>
    <property type="project" value="UniProtKB-SubCell"/>
</dbReference>
<dbReference type="InterPro" id="IPR036598">
    <property type="entry name" value="GOLD_dom_sf"/>
</dbReference>
<dbReference type="SUPFAM" id="SSF101576">
    <property type="entry name" value="Supernatant protein factor (SPF), C-terminal domain"/>
    <property type="match status" value="1"/>
</dbReference>
<dbReference type="OrthoDB" id="1929172at2759"/>
<dbReference type="KEGG" id="tad:TRIADDRAFT_38063"/>
<dbReference type="STRING" id="10228.B3S4C9"/>
<evidence type="ECO:0000256" key="5">
    <source>
        <dbReference type="ARBA" id="ARBA00022989"/>
    </source>
</evidence>
<dbReference type="InterPro" id="IPR009038">
    <property type="entry name" value="GOLD_dom"/>
</dbReference>
<dbReference type="CTD" id="6756373"/>
<dbReference type="PROSITE" id="PS50866">
    <property type="entry name" value="GOLD"/>
    <property type="match status" value="1"/>
</dbReference>
<organism evidence="12 13">
    <name type="scientific">Trichoplax adhaerens</name>
    <name type="common">Trichoplax reptans</name>
    <dbReference type="NCBI Taxonomy" id="10228"/>
    <lineage>
        <taxon>Eukaryota</taxon>
        <taxon>Metazoa</taxon>
        <taxon>Placozoa</taxon>
        <taxon>Uniplacotomia</taxon>
        <taxon>Trichoplacea</taxon>
        <taxon>Trichoplacidae</taxon>
        <taxon>Trichoplax</taxon>
    </lineage>
</organism>
<dbReference type="OMA" id="MQVRDRN"/>
<feature type="signal peptide" evidence="10">
    <location>
        <begin position="1"/>
        <end position="20"/>
    </location>
</feature>
<keyword evidence="6 9" id="KW-0472">Membrane</keyword>
<dbReference type="GO" id="GO:0005793">
    <property type="term" value="C:endoplasmic reticulum-Golgi intermediate compartment"/>
    <property type="evidence" value="ECO:0000318"/>
    <property type="project" value="GO_Central"/>
</dbReference>
<keyword evidence="13" id="KW-1185">Reference proteome</keyword>
<protein>
    <recommendedName>
        <fullName evidence="11">GOLD domain-containing protein</fullName>
    </recommendedName>
</protein>
<dbReference type="HOGENOM" id="CLU_066963_4_1_1"/>
<evidence type="ECO:0000256" key="3">
    <source>
        <dbReference type="ARBA" id="ARBA00022692"/>
    </source>
</evidence>
<dbReference type="AlphaFoldDB" id="B3S4C9"/>
<dbReference type="GO" id="GO:0030134">
    <property type="term" value="C:COPII-coated ER to Golgi transport vesicle"/>
    <property type="evidence" value="ECO:0000318"/>
    <property type="project" value="GO_Central"/>
</dbReference>
<comment type="similarity">
    <text evidence="2 8">Belongs to the EMP24/GP25L family.</text>
</comment>
<proteinExistence type="inferred from homology"/>
<evidence type="ECO:0000256" key="2">
    <source>
        <dbReference type="ARBA" id="ARBA00007104"/>
    </source>
</evidence>
<evidence type="ECO:0000256" key="8">
    <source>
        <dbReference type="RuleBase" id="RU003827"/>
    </source>
</evidence>
<dbReference type="FunCoup" id="B3S4C9">
    <property type="interactions" value="2454"/>
</dbReference>
<dbReference type="EMBL" id="DS985249">
    <property type="protein sequence ID" value="EDV22439.1"/>
    <property type="molecule type" value="Genomic_DNA"/>
</dbReference>
<reference evidence="12 13" key="1">
    <citation type="journal article" date="2008" name="Nature">
        <title>The Trichoplax genome and the nature of placozoans.</title>
        <authorList>
            <person name="Srivastava M."/>
            <person name="Begovic E."/>
            <person name="Chapman J."/>
            <person name="Putnam N.H."/>
            <person name="Hellsten U."/>
            <person name="Kawashima T."/>
            <person name="Kuo A."/>
            <person name="Mitros T."/>
            <person name="Salamov A."/>
            <person name="Carpenter M.L."/>
            <person name="Signorovitch A.Y."/>
            <person name="Moreno M.A."/>
            <person name="Kamm K."/>
            <person name="Grimwood J."/>
            <person name="Schmutz J."/>
            <person name="Shapiro H."/>
            <person name="Grigoriev I.V."/>
            <person name="Buss L.W."/>
            <person name="Schierwater B."/>
            <person name="Dellaporta S.L."/>
            <person name="Rokhsar D.S."/>
        </authorList>
    </citation>
    <scope>NUCLEOTIDE SEQUENCE [LARGE SCALE GENOMIC DNA]</scope>
    <source>
        <strain evidence="12 13">Grell-BS-1999</strain>
    </source>
</reference>
<feature type="transmembrane region" description="Helical" evidence="9">
    <location>
        <begin position="174"/>
        <end position="196"/>
    </location>
</feature>
<keyword evidence="4 10" id="KW-0732">Signal</keyword>
<keyword evidence="3 8" id="KW-0812">Transmembrane</keyword>
<comment type="subcellular location">
    <subcellularLocation>
        <location evidence="7">Endomembrane system</location>
        <topology evidence="7">Single-pass membrane protein</topology>
    </subcellularLocation>
    <subcellularLocation>
        <location evidence="1 8">Membrane</location>
        <topology evidence="1 8">Single-pass type I membrane protein</topology>
    </subcellularLocation>
</comment>
<gene>
    <name evidence="12" type="ORF">TRIADDRAFT_38063</name>
</gene>
<dbReference type="GO" id="GO:0007030">
    <property type="term" value="P:Golgi organization"/>
    <property type="evidence" value="ECO:0000318"/>
    <property type="project" value="GO_Central"/>
</dbReference>
<dbReference type="GO" id="GO:0006888">
    <property type="term" value="P:endoplasmic reticulum to Golgi vesicle-mediated transport"/>
    <property type="evidence" value="ECO:0000318"/>
    <property type="project" value="GO_Central"/>
</dbReference>
<evidence type="ECO:0000259" key="11">
    <source>
        <dbReference type="PROSITE" id="PS50866"/>
    </source>
</evidence>
<accession>B3S4C9</accession>
<dbReference type="PhylomeDB" id="B3S4C9"/>
<dbReference type="SMART" id="SM01190">
    <property type="entry name" value="EMP24_GP25L"/>
    <property type="match status" value="1"/>
</dbReference>
<evidence type="ECO:0000256" key="10">
    <source>
        <dbReference type="SAM" id="SignalP"/>
    </source>
</evidence>
<name>B3S4C9_TRIAD</name>
<evidence type="ECO:0000256" key="1">
    <source>
        <dbReference type="ARBA" id="ARBA00004479"/>
    </source>
</evidence>
<feature type="domain" description="GOLD" evidence="11">
    <location>
        <begin position="30"/>
        <end position="112"/>
    </location>
</feature>
<evidence type="ECO:0000256" key="6">
    <source>
        <dbReference type="ARBA" id="ARBA00023136"/>
    </source>
</evidence>
<dbReference type="RefSeq" id="XP_002114983.1">
    <property type="nucleotide sequence ID" value="XM_002114947.1"/>
</dbReference>
<dbReference type="Pfam" id="PF01105">
    <property type="entry name" value="EMP24_GP25L"/>
    <property type="match status" value="1"/>
</dbReference>
<dbReference type="eggNOG" id="KOG1692">
    <property type="taxonomic scope" value="Eukaryota"/>
</dbReference>
<dbReference type="GeneID" id="6756373"/>
<dbReference type="InterPro" id="IPR015720">
    <property type="entry name" value="Emp24-like"/>
</dbReference>
<dbReference type="InParanoid" id="B3S4C9"/>
<evidence type="ECO:0000313" key="13">
    <source>
        <dbReference type="Proteomes" id="UP000009022"/>
    </source>
</evidence>
<evidence type="ECO:0000313" key="12">
    <source>
        <dbReference type="EMBL" id="EDV22439.1"/>
    </source>
</evidence>
<keyword evidence="5 9" id="KW-1133">Transmembrane helix</keyword>
<dbReference type="GO" id="GO:0006886">
    <property type="term" value="P:intracellular protein transport"/>
    <property type="evidence" value="ECO:0000318"/>
    <property type="project" value="GO_Central"/>
</dbReference>
<feature type="chain" id="PRO_5002798583" description="GOLD domain-containing protein" evidence="10">
    <location>
        <begin position="21"/>
        <end position="206"/>
    </location>
</feature>
<dbReference type="PANTHER" id="PTHR22811">
    <property type="entry name" value="TRANSMEMBRANE EMP24 DOMAIN-CONTAINING PROTEIN"/>
    <property type="match status" value="1"/>
</dbReference>
<dbReference type="GO" id="GO:0005794">
    <property type="term" value="C:Golgi apparatus"/>
    <property type="evidence" value="ECO:0000318"/>
    <property type="project" value="GO_Central"/>
</dbReference>
<evidence type="ECO:0000256" key="7">
    <source>
        <dbReference type="ARBA" id="ARBA00037847"/>
    </source>
</evidence>
<sequence length="206" mass="23559">MKSCKILVAILLLFVSNCHGYMVRIDADSEECFTEKVSGGSKMELTFEVSEGGFLDIDIKVTAPDGSDIYRGERESSGKYVFAAPVDGVYTYCFGNKMSTLTPKTVVFSLEVEVRKDPAAVKDDEKDKDANHSQLDSMLTQLSVSLSSVKHEQEYMQIRERIHREINDNTNSRVVWWSFFESLILVFMTLGQVYYLKRFFEVRRVI</sequence>
<evidence type="ECO:0000256" key="9">
    <source>
        <dbReference type="SAM" id="Phobius"/>
    </source>
</evidence>
<dbReference type="GO" id="GO:0005783">
    <property type="term" value="C:endoplasmic reticulum"/>
    <property type="evidence" value="ECO:0000318"/>
    <property type="project" value="GO_Central"/>
</dbReference>